<dbReference type="AlphaFoldDB" id="A0A9W6J3I8"/>
<keyword evidence="2" id="KW-1185">Reference proteome</keyword>
<name>A0A9W6J3I8_9HYPH</name>
<organism evidence="1 2">
    <name type="scientific">Hansschlegelia plantiphila</name>
    <dbReference type="NCBI Taxonomy" id="374655"/>
    <lineage>
        <taxon>Bacteria</taxon>
        <taxon>Pseudomonadati</taxon>
        <taxon>Pseudomonadota</taxon>
        <taxon>Alphaproteobacteria</taxon>
        <taxon>Hyphomicrobiales</taxon>
        <taxon>Methylopilaceae</taxon>
        <taxon>Hansschlegelia</taxon>
    </lineage>
</organism>
<proteinExistence type="predicted"/>
<reference evidence="1" key="1">
    <citation type="journal article" date="2014" name="Int. J. Syst. Evol. Microbiol.">
        <title>Complete genome sequence of Corynebacterium casei LMG S-19264T (=DSM 44701T), isolated from a smear-ripened cheese.</title>
        <authorList>
            <consortium name="US DOE Joint Genome Institute (JGI-PGF)"/>
            <person name="Walter F."/>
            <person name="Albersmeier A."/>
            <person name="Kalinowski J."/>
            <person name="Ruckert C."/>
        </authorList>
    </citation>
    <scope>NUCLEOTIDE SEQUENCE</scope>
    <source>
        <strain evidence="1">VKM B-2347</strain>
    </source>
</reference>
<protein>
    <recommendedName>
        <fullName evidence="3">Threonine transporter</fullName>
    </recommendedName>
</protein>
<gene>
    <name evidence="1" type="ORF">GCM10008179_23310</name>
</gene>
<evidence type="ECO:0008006" key="3">
    <source>
        <dbReference type="Google" id="ProtNLM"/>
    </source>
</evidence>
<accession>A0A9W6J3I8</accession>
<evidence type="ECO:0000313" key="2">
    <source>
        <dbReference type="Proteomes" id="UP001143372"/>
    </source>
</evidence>
<dbReference type="Pfam" id="PF20288">
    <property type="entry name" value="MC2"/>
    <property type="match status" value="1"/>
</dbReference>
<comment type="caution">
    <text evidence="1">The sequence shown here is derived from an EMBL/GenBank/DDBJ whole genome shotgun (WGS) entry which is preliminary data.</text>
</comment>
<evidence type="ECO:0000313" key="1">
    <source>
        <dbReference type="EMBL" id="GLK68693.1"/>
    </source>
</evidence>
<reference evidence="1" key="2">
    <citation type="submission" date="2023-01" db="EMBL/GenBank/DDBJ databases">
        <authorList>
            <person name="Sun Q."/>
            <person name="Evtushenko L."/>
        </authorList>
    </citation>
    <scope>NUCLEOTIDE SEQUENCE</scope>
    <source>
        <strain evidence="1">VKM B-2347</strain>
    </source>
</reference>
<dbReference type="Proteomes" id="UP001143372">
    <property type="component" value="Unassembled WGS sequence"/>
</dbReference>
<dbReference type="InterPro" id="IPR046904">
    <property type="entry name" value="ABC-3C_MC2"/>
</dbReference>
<sequence>MLLTACYPARLGLRRLVVLDHLVVHTADVDGPASLHPQEESRTAELLVRRGLVSAGLSLMGTKQLIIRYATPDGFRFEAGEEAGSFVDLLRSEYTSKLKERAAWLAAVIVPLADDEIDALVKDRMDRWATEFQSDYGVST</sequence>
<dbReference type="EMBL" id="BSFI01000008">
    <property type="protein sequence ID" value="GLK68693.1"/>
    <property type="molecule type" value="Genomic_DNA"/>
</dbReference>